<accession>A0A6C0BS49</accession>
<protein>
    <submittedName>
        <fullName evidence="1">Uncharacterized protein</fullName>
    </submittedName>
</protein>
<dbReference type="InterPro" id="IPR050652">
    <property type="entry name" value="AN1_A20_ZnFinger"/>
</dbReference>
<dbReference type="PANTHER" id="PTHR10634:SF67">
    <property type="entry name" value="AN1-TYPE ZINC FINGER PROTEIN 3"/>
    <property type="match status" value="1"/>
</dbReference>
<dbReference type="AlphaFoldDB" id="A0A6C0BS49"/>
<dbReference type="EMBL" id="MN739245">
    <property type="protein sequence ID" value="QHS95217.1"/>
    <property type="molecule type" value="Genomic_DNA"/>
</dbReference>
<name>A0A6C0BS49_9ZZZZ</name>
<reference evidence="1" key="1">
    <citation type="journal article" date="2020" name="Nature">
        <title>Giant virus diversity and host interactions through global metagenomics.</title>
        <authorList>
            <person name="Schulz F."/>
            <person name="Roux S."/>
            <person name="Paez-Espino D."/>
            <person name="Jungbluth S."/>
            <person name="Walsh D.A."/>
            <person name="Denef V.J."/>
            <person name="McMahon K.D."/>
            <person name="Konstantinidis K.T."/>
            <person name="Eloe-Fadrosh E.A."/>
            <person name="Kyrpides N.C."/>
            <person name="Woyke T."/>
        </authorList>
    </citation>
    <scope>NUCLEOTIDE SEQUENCE</scope>
    <source>
        <strain evidence="1">GVMAG-M-3300018428-35</strain>
    </source>
</reference>
<dbReference type="Gene3D" id="4.10.1110.10">
    <property type="entry name" value="AN1-like Zinc finger"/>
    <property type="match status" value="1"/>
</dbReference>
<dbReference type="SUPFAM" id="SSF118310">
    <property type="entry name" value="AN1-like Zinc finger"/>
    <property type="match status" value="1"/>
</dbReference>
<organism evidence="1">
    <name type="scientific">viral metagenome</name>
    <dbReference type="NCBI Taxonomy" id="1070528"/>
    <lineage>
        <taxon>unclassified sequences</taxon>
        <taxon>metagenomes</taxon>
        <taxon>organismal metagenomes</taxon>
    </lineage>
</organism>
<dbReference type="PANTHER" id="PTHR10634">
    <property type="entry name" value="AN1-TYPE ZINC FINGER PROTEIN"/>
    <property type="match status" value="1"/>
</dbReference>
<proteinExistence type="predicted"/>
<dbReference type="InterPro" id="IPR035896">
    <property type="entry name" value="AN1-like_Znf"/>
</dbReference>
<evidence type="ECO:0000313" key="1">
    <source>
        <dbReference type="EMBL" id="QHS95217.1"/>
    </source>
</evidence>
<sequence length="83" mass="9741">MDSKKQETTKEEKTKPVIKKKKIKCNYCKCKLGMIHFTCKCGLILCQKHLNPHSHNCSFDYVKEKKEQIQKNNPKLGSKMEKI</sequence>